<dbReference type="EMBL" id="WOTW01000081">
    <property type="protein sequence ID" value="MUP40087.1"/>
    <property type="molecule type" value="Genomic_DNA"/>
</dbReference>
<organism evidence="2 5">
    <name type="scientific">Labilibaculum euxinus</name>
    <dbReference type="NCBI Taxonomy" id="2686357"/>
    <lineage>
        <taxon>Bacteria</taxon>
        <taxon>Pseudomonadati</taxon>
        <taxon>Bacteroidota</taxon>
        <taxon>Bacteroidia</taxon>
        <taxon>Marinilabiliales</taxon>
        <taxon>Marinifilaceae</taxon>
        <taxon>Labilibaculum</taxon>
    </lineage>
</organism>
<keyword evidence="1" id="KW-0732">Signal</keyword>
<dbReference type="RefSeq" id="WP_156197411.1">
    <property type="nucleotide sequence ID" value="NZ_QTZN02000081.1"/>
</dbReference>
<dbReference type="PROSITE" id="PS51257">
    <property type="entry name" value="PROKAR_LIPOPROTEIN"/>
    <property type="match status" value="1"/>
</dbReference>
<reference evidence="3 4" key="1">
    <citation type="submission" date="2019-11" db="EMBL/GenBank/DDBJ databases">
        <title>Draft genome sequence of Labilibaculum sp. strain SYP isolated from Black Sea.</title>
        <authorList>
            <person name="Yadav S."/>
            <person name="Villanueva L."/>
        </authorList>
    </citation>
    <scope>NUCLEOTIDE SEQUENCE [LARGE SCALE GENOMIC DNA]</scope>
    <source>
        <strain evidence="3 4">44</strain>
    </source>
</reference>
<evidence type="ECO:0000256" key="1">
    <source>
        <dbReference type="SAM" id="SignalP"/>
    </source>
</evidence>
<dbReference type="Proteomes" id="UP000285951">
    <property type="component" value="Unassembled WGS sequence"/>
</dbReference>
<evidence type="ECO:0000313" key="2">
    <source>
        <dbReference type="EMBL" id="MUP40087.1"/>
    </source>
</evidence>
<sequence>MKFYCSLLLLAITVLFFSCGKDIAPNELNVDGVVSVARTEISINSNNYASDGLGLDEKLFVYLDKVIGEEQSILNNDINVKIKSEFQKIIIKRKIDDQTVSNFNYSINSTKDTIEIDFTEILEASREYKLEVIFRYLKFSDNKWEYLKKDRDQTLEDTIQKEFMTKEFGSHIFRVDVSTIGLLKDIFLENEIFPKVQLNYPVDREFVATKDGHGLSLVRARIKDVNITSNGNSLEVEQSWNSDYEFKVLPMQEYTEQTNYKCNVLVEFEEKVDGEWLALTNSESTVLKEEKSIEFTVGSLENESSIGRYLDATYPLDRQMNFYPKEYDRGYFQFVMYPKNIASVDVNNIVFKFFSLPDQIEVSSISAVVNSGDKTIWFDLPQNLENDKIYQIKMLSNSKELYSYEFRVSKFDRFNEKLPDELKISFLDSSDDGNGLSLSDNLGCKVYYDEESREGLDFYEIFGLNDIPLVQISAVLEKWDWYQTSVYKYIYDNYPIIPEAKLTRDMSEVGNPPVNPIVIRQLNDNRRLSDEEVEAGAVTYFDKHFLIVNMLPEYWKLDYIETRKAMLEKYDNVEEISDELHKRIYSKFYGPRASAGNYPVLFEYKLPGKNIITSTKEISIINEFEIRNYWLED</sequence>
<evidence type="ECO:0000313" key="5">
    <source>
        <dbReference type="Proteomes" id="UP000462449"/>
    </source>
</evidence>
<gene>
    <name evidence="3" type="ORF">DWB62_019955</name>
    <name evidence="2" type="ORF">GNY23_19955</name>
</gene>
<dbReference type="EMBL" id="QTZN02000081">
    <property type="protein sequence ID" value="MVB09292.1"/>
    <property type="molecule type" value="Genomic_DNA"/>
</dbReference>
<dbReference type="AlphaFoldDB" id="A0A7M4DBQ8"/>
<comment type="caution">
    <text evidence="2">The sequence shown here is derived from an EMBL/GenBank/DDBJ whole genome shotgun (WGS) entry which is preliminary data.</text>
</comment>
<protein>
    <recommendedName>
        <fullName evidence="6">DUF4249 family protein</fullName>
    </recommendedName>
</protein>
<keyword evidence="4" id="KW-1185">Reference proteome</keyword>
<feature type="chain" id="PRO_5029653091" description="DUF4249 family protein" evidence="1">
    <location>
        <begin position="21"/>
        <end position="633"/>
    </location>
</feature>
<name>A0A7M4DBQ8_9BACT</name>
<evidence type="ECO:0000313" key="3">
    <source>
        <dbReference type="EMBL" id="MVB09292.1"/>
    </source>
</evidence>
<proteinExistence type="predicted"/>
<accession>A0A7M4DBQ8</accession>
<reference evidence="2 5" key="2">
    <citation type="submission" date="2019-12" db="EMBL/GenBank/DDBJ databases">
        <title>Draft genome sequence of Labilibaculum sp. strain 44 isolated from deep waters of Black Sea.</title>
        <authorList>
            <person name="Yadav S."/>
            <person name="Villanueva L."/>
        </authorList>
    </citation>
    <scope>NUCLEOTIDE SEQUENCE [LARGE SCALE GENOMIC DNA]</scope>
    <source>
        <strain evidence="2 5">44</strain>
    </source>
</reference>
<evidence type="ECO:0008006" key="6">
    <source>
        <dbReference type="Google" id="ProtNLM"/>
    </source>
</evidence>
<feature type="signal peptide" evidence="1">
    <location>
        <begin position="1"/>
        <end position="20"/>
    </location>
</feature>
<dbReference type="Proteomes" id="UP000462449">
    <property type="component" value="Unassembled WGS sequence"/>
</dbReference>
<evidence type="ECO:0000313" key="4">
    <source>
        <dbReference type="Proteomes" id="UP000285951"/>
    </source>
</evidence>